<evidence type="ECO:0000259" key="13">
    <source>
        <dbReference type="PROSITE" id="PS50885"/>
    </source>
</evidence>
<accession>A0ABP7DNA8</accession>
<dbReference type="Pfam" id="PF00512">
    <property type="entry name" value="HisKA"/>
    <property type="match status" value="1"/>
</dbReference>
<dbReference type="Pfam" id="PF02518">
    <property type="entry name" value="HATPase_c"/>
    <property type="match status" value="1"/>
</dbReference>
<dbReference type="Gene3D" id="1.10.287.130">
    <property type="match status" value="1"/>
</dbReference>
<dbReference type="InterPro" id="IPR003594">
    <property type="entry name" value="HATPase_dom"/>
</dbReference>
<keyword evidence="7 14" id="KW-0418">Kinase</keyword>
<keyword evidence="15" id="KW-1185">Reference proteome</keyword>
<dbReference type="InterPro" id="IPR050428">
    <property type="entry name" value="TCS_sensor_his_kinase"/>
</dbReference>
<evidence type="ECO:0000256" key="1">
    <source>
        <dbReference type="ARBA" id="ARBA00000085"/>
    </source>
</evidence>
<dbReference type="PROSITE" id="PS50885">
    <property type="entry name" value="HAMP"/>
    <property type="match status" value="1"/>
</dbReference>
<dbReference type="SUPFAM" id="SSF55874">
    <property type="entry name" value="ATPase domain of HSP90 chaperone/DNA topoisomerase II/histidine kinase"/>
    <property type="match status" value="1"/>
</dbReference>
<dbReference type="PRINTS" id="PR00344">
    <property type="entry name" value="BCTRLSENSOR"/>
</dbReference>
<comment type="caution">
    <text evidence="14">The sequence shown here is derived from an EMBL/GenBank/DDBJ whole genome shotgun (WGS) entry which is preliminary data.</text>
</comment>
<name>A0ABP7DNA8_9ACTN</name>
<dbReference type="Gene3D" id="3.30.565.10">
    <property type="entry name" value="Histidine kinase-like ATPase, C-terminal domain"/>
    <property type="match status" value="1"/>
</dbReference>
<feature type="domain" description="HAMP" evidence="13">
    <location>
        <begin position="181"/>
        <end position="234"/>
    </location>
</feature>
<dbReference type="Proteomes" id="UP001500902">
    <property type="component" value="Unassembled WGS sequence"/>
</dbReference>
<dbReference type="Pfam" id="PF00672">
    <property type="entry name" value="HAMP"/>
    <property type="match status" value="1"/>
</dbReference>
<dbReference type="InterPro" id="IPR005467">
    <property type="entry name" value="His_kinase_dom"/>
</dbReference>
<keyword evidence="10 11" id="KW-0472">Membrane</keyword>
<dbReference type="SUPFAM" id="SSF158472">
    <property type="entry name" value="HAMP domain-like"/>
    <property type="match status" value="1"/>
</dbReference>
<evidence type="ECO:0000256" key="6">
    <source>
        <dbReference type="ARBA" id="ARBA00022692"/>
    </source>
</evidence>
<keyword evidence="5" id="KW-0808">Transferase</keyword>
<dbReference type="PANTHER" id="PTHR45436">
    <property type="entry name" value="SENSOR HISTIDINE KINASE YKOH"/>
    <property type="match status" value="1"/>
</dbReference>
<evidence type="ECO:0000313" key="15">
    <source>
        <dbReference type="Proteomes" id="UP001500902"/>
    </source>
</evidence>
<proteinExistence type="predicted"/>
<sequence>MNSRLVITFTTLIVFLVAALAVPLGLAYASHRTNRLLLDRRADATRFAELADQAARDDDHAGLVSEVDRYADLYGAAVRVRDRDGSVVLTAGRFEADDREAVRLALSGRTTEDLPTVSPFGPATVLLAEPAGRDAQVSGVVLLQAPTDRARLDVSLVWGGLALGAMVALAYSVLAARGLARWILRPVTELDRTTRAIAQGRLDARAHPGVGPSELRRLEERFNAMADAVAGAMERQRAFVADASHELRTPLTVLGLRLENLEPHLRREGTAEFEEAMAELDRLALLVEDLLTLARVEVGAGVEGREAELGTRLAAWREVYAAKGVRLVADLPEPALVPEAAARIADIALDNAQKFVPEGGTVTVTLADGVLRVADDGPGLSEEERAQAPGRFWRSGAHANVPGSGLGLAIAAELADASGAALRLLPAAPHGLTVELRLPGHDPAHPPKQPQP</sequence>
<dbReference type="InterPro" id="IPR036890">
    <property type="entry name" value="HATPase_C_sf"/>
</dbReference>
<dbReference type="InterPro" id="IPR036097">
    <property type="entry name" value="HisK_dim/P_sf"/>
</dbReference>
<reference evidence="15" key="1">
    <citation type="journal article" date="2019" name="Int. J. Syst. Evol. Microbiol.">
        <title>The Global Catalogue of Microorganisms (GCM) 10K type strain sequencing project: providing services to taxonomists for standard genome sequencing and annotation.</title>
        <authorList>
            <consortium name="The Broad Institute Genomics Platform"/>
            <consortium name="The Broad Institute Genome Sequencing Center for Infectious Disease"/>
            <person name="Wu L."/>
            <person name="Ma J."/>
        </authorList>
    </citation>
    <scope>NUCLEOTIDE SEQUENCE [LARGE SCALE GENOMIC DNA]</scope>
    <source>
        <strain evidence="15">JCM 16904</strain>
    </source>
</reference>
<evidence type="ECO:0000256" key="11">
    <source>
        <dbReference type="SAM" id="Phobius"/>
    </source>
</evidence>
<keyword evidence="6 11" id="KW-0812">Transmembrane</keyword>
<comment type="subcellular location">
    <subcellularLocation>
        <location evidence="2">Cell membrane</location>
    </subcellularLocation>
</comment>
<evidence type="ECO:0000256" key="3">
    <source>
        <dbReference type="ARBA" id="ARBA00012438"/>
    </source>
</evidence>
<evidence type="ECO:0000256" key="8">
    <source>
        <dbReference type="ARBA" id="ARBA00022989"/>
    </source>
</evidence>
<protein>
    <recommendedName>
        <fullName evidence="3">histidine kinase</fullName>
        <ecNumber evidence="3">2.7.13.3</ecNumber>
    </recommendedName>
</protein>
<dbReference type="RefSeq" id="WP_344891966.1">
    <property type="nucleotide sequence ID" value="NZ_BAAAZP010000187.1"/>
</dbReference>
<dbReference type="PANTHER" id="PTHR45436:SF8">
    <property type="entry name" value="HISTIDINE KINASE"/>
    <property type="match status" value="1"/>
</dbReference>
<dbReference type="SMART" id="SM00304">
    <property type="entry name" value="HAMP"/>
    <property type="match status" value="1"/>
</dbReference>
<feature type="transmembrane region" description="Helical" evidence="11">
    <location>
        <begin position="156"/>
        <end position="176"/>
    </location>
</feature>
<evidence type="ECO:0000256" key="2">
    <source>
        <dbReference type="ARBA" id="ARBA00004236"/>
    </source>
</evidence>
<evidence type="ECO:0000256" key="7">
    <source>
        <dbReference type="ARBA" id="ARBA00022777"/>
    </source>
</evidence>
<evidence type="ECO:0000259" key="12">
    <source>
        <dbReference type="PROSITE" id="PS50109"/>
    </source>
</evidence>
<dbReference type="InterPro" id="IPR004358">
    <property type="entry name" value="Sig_transdc_His_kin-like_C"/>
</dbReference>
<dbReference type="EC" id="2.7.13.3" evidence="3"/>
<organism evidence="14 15">
    <name type="scientific">Nonomuraea antimicrobica</name>
    <dbReference type="NCBI Taxonomy" id="561173"/>
    <lineage>
        <taxon>Bacteria</taxon>
        <taxon>Bacillati</taxon>
        <taxon>Actinomycetota</taxon>
        <taxon>Actinomycetes</taxon>
        <taxon>Streptosporangiales</taxon>
        <taxon>Streptosporangiaceae</taxon>
        <taxon>Nonomuraea</taxon>
    </lineage>
</organism>
<evidence type="ECO:0000313" key="14">
    <source>
        <dbReference type="EMBL" id="GAA3706065.1"/>
    </source>
</evidence>
<evidence type="ECO:0000256" key="4">
    <source>
        <dbReference type="ARBA" id="ARBA00022553"/>
    </source>
</evidence>
<dbReference type="GO" id="GO:0016301">
    <property type="term" value="F:kinase activity"/>
    <property type="evidence" value="ECO:0007669"/>
    <property type="project" value="UniProtKB-KW"/>
</dbReference>
<dbReference type="EMBL" id="BAAAZP010000187">
    <property type="protein sequence ID" value="GAA3706065.1"/>
    <property type="molecule type" value="Genomic_DNA"/>
</dbReference>
<gene>
    <name evidence="14" type="ORF">GCM10022224_084450</name>
</gene>
<evidence type="ECO:0000256" key="5">
    <source>
        <dbReference type="ARBA" id="ARBA00022679"/>
    </source>
</evidence>
<dbReference type="SMART" id="SM00387">
    <property type="entry name" value="HATPase_c"/>
    <property type="match status" value="1"/>
</dbReference>
<dbReference type="SMART" id="SM00388">
    <property type="entry name" value="HisKA"/>
    <property type="match status" value="1"/>
</dbReference>
<dbReference type="CDD" id="cd06225">
    <property type="entry name" value="HAMP"/>
    <property type="match status" value="1"/>
</dbReference>
<keyword evidence="8 11" id="KW-1133">Transmembrane helix</keyword>
<keyword evidence="4" id="KW-0597">Phosphoprotein</keyword>
<dbReference type="CDD" id="cd00082">
    <property type="entry name" value="HisKA"/>
    <property type="match status" value="1"/>
</dbReference>
<evidence type="ECO:0000256" key="10">
    <source>
        <dbReference type="ARBA" id="ARBA00023136"/>
    </source>
</evidence>
<dbReference type="InterPro" id="IPR003661">
    <property type="entry name" value="HisK_dim/P_dom"/>
</dbReference>
<evidence type="ECO:0000256" key="9">
    <source>
        <dbReference type="ARBA" id="ARBA00023012"/>
    </source>
</evidence>
<comment type="catalytic activity">
    <reaction evidence="1">
        <text>ATP + protein L-histidine = ADP + protein N-phospho-L-histidine.</text>
        <dbReference type="EC" id="2.7.13.3"/>
    </reaction>
</comment>
<feature type="domain" description="Histidine kinase" evidence="12">
    <location>
        <begin position="242"/>
        <end position="442"/>
    </location>
</feature>
<keyword evidence="9" id="KW-0902">Two-component regulatory system</keyword>
<dbReference type="PROSITE" id="PS50109">
    <property type="entry name" value="HIS_KIN"/>
    <property type="match status" value="1"/>
</dbReference>
<dbReference type="CDD" id="cd00075">
    <property type="entry name" value="HATPase"/>
    <property type="match status" value="1"/>
</dbReference>
<dbReference type="SUPFAM" id="SSF47384">
    <property type="entry name" value="Homodimeric domain of signal transducing histidine kinase"/>
    <property type="match status" value="1"/>
</dbReference>
<dbReference type="InterPro" id="IPR003660">
    <property type="entry name" value="HAMP_dom"/>
</dbReference>
<dbReference type="Gene3D" id="6.10.340.10">
    <property type="match status" value="1"/>
</dbReference>